<feature type="transmembrane region" description="Helical" evidence="2">
    <location>
        <begin position="123"/>
        <end position="141"/>
    </location>
</feature>
<feature type="transmembrane region" description="Helical" evidence="2">
    <location>
        <begin position="184"/>
        <end position="201"/>
    </location>
</feature>
<dbReference type="STRING" id="1884381.SAMN05518846_108266"/>
<evidence type="ECO:0000313" key="4">
    <source>
        <dbReference type="EMBL" id="SFK09746.1"/>
    </source>
</evidence>
<dbReference type="RefSeq" id="WP_258957746.1">
    <property type="nucleotide sequence ID" value="NZ_FORT01000008.1"/>
</dbReference>
<dbReference type="Pfam" id="PF07228">
    <property type="entry name" value="SpoIIE"/>
    <property type="match status" value="1"/>
</dbReference>
<evidence type="ECO:0000256" key="1">
    <source>
        <dbReference type="ARBA" id="ARBA00022801"/>
    </source>
</evidence>
<name>A0A1I3WTF1_9BACL</name>
<organism evidence="4 5">
    <name type="scientific">Brevibacillus centrosporus</name>
    <dbReference type="NCBI Taxonomy" id="54910"/>
    <lineage>
        <taxon>Bacteria</taxon>
        <taxon>Bacillati</taxon>
        <taxon>Bacillota</taxon>
        <taxon>Bacilli</taxon>
        <taxon>Bacillales</taxon>
        <taxon>Paenibacillaceae</taxon>
        <taxon>Brevibacillus</taxon>
    </lineage>
</organism>
<dbReference type="InterPro" id="IPR001932">
    <property type="entry name" value="PPM-type_phosphatase-like_dom"/>
</dbReference>
<dbReference type="Gene3D" id="3.60.40.10">
    <property type="entry name" value="PPM-type phosphatase domain"/>
    <property type="match status" value="1"/>
</dbReference>
<evidence type="ECO:0000256" key="2">
    <source>
        <dbReference type="SAM" id="Phobius"/>
    </source>
</evidence>
<dbReference type="InterPro" id="IPR052016">
    <property type="entry name" value="Bact_Sigma-Reg"/>
</dbReference>
<dbReference type="PANTHER" id="PTHR43156:SF2">
    <property type="entry name" value="STAGE II SPORULATION PROTEIN E"/>
    <property type="match status" value="1"/>
</dbReference>
<feature type="transmembrane region" description="Helical" evidence="2">
    <location>
        <begin position="6"/>
        <end position="24"/>
    </location>
</feature>
<dbReference type="SUPFAM" id="SSF81606">
    <property type="entry name" value="PP2C-like"/>
    <property type="match status" value="1"/>
</dbReference>
<keyword evidence="1" id="KW-0378">Hydrolase</keyword>
<keyword evidence="2" id="KW-0812">Transmembrane</keyword>
<gene>
    <name evidence="4" type="ORF">SAMN05518846_108266</name>
</gene>
<dbReference type="EMBL" id="FORT01000008">
    <property type="protein sequence ID" value="SFK09746.1"/>
    <property type="molecule type" value="Genomic_DNA"/>
</dbReference>
<dbReference type="InterPro" id="IPR036457">
    <property type="entry name" value="PPM-type-like_dom_sf"/>
</dbReference>
<keyword evidence="2" id="KW-0472">Membrane</keyword>
<proteinExistence type="predicted"/>
<feature type="transmembrane region" description="Helical" evidence="2">
    <location>
        <begin position="31"/>
        <end position="52"/>
    </location>
</feature>
<dbReference type="GO" id="GO:0016791">
    <property type="term" value="F:phosphatase activity"/>
    <property type="evidence" value="ECO:0007669"/>
    <property type="project" value="TreeGrafter"/>
</dbReference>
<feature type="transmembrane region" description="Helical" evidence="2">
    <location>
        <begin position="58"/>
        <end position="81"/>
    </location>
</feature>
<feature type="transmembrane region" description="Helical" evidence="2">
    <location>
        <begin position="228"/>
        <end position="248"/>
    </location>
</feature>
<keyword evidence="5" id="KW-1185">Reference proteome</keyword>
<feature type="domain" description="PPM-type phosphatase" evidence="3">
    <location>
        <begin position="474"/>
        <end position="693"/>
    </location>
</feature>
<dbReference type="SMART" id="SM00331">
    <property type="entry name" value="PP2C_SIG"/>
    <property type="match status" value="1"/>
</dbReference>
<dbReference type="Proteomes" id="UP000198915">
    <property type="component" value="Unassembled WGS sequence"/>
</dbReference>
<feature type="transmembrane region" description="Helical" evidence="2">
    <location>
        <begin position="93"/>
        <end position="111"/>
    </location>
</feature>
<sequence length="707" mass="80818">MILEAFLYGLEMLVGIWIMTRIYGRYSVRRWYHVSFLQGIGLLTWGLGNLLAQSSVAWVQKICMPACFFTYTFFLLSLHALQHATLAYESWKTVWDSVTLIVTFTAIVVVHELAYTSSGHLPVMMHILGGVFLLIPAITTFAQKGQASGQAMKERKQHRTLILATSVFIVYTMIIPFVPSVARIAAGVISIAFLILAHYRAPGISRARMEQPEYRYLFQKLNFVKRDAFMVQVLLILSGALLLGVPAIPEDGQFGLWVAILFGSIRVYLTIRDHQLLVNQTLMSATRLEHQLIEQLALTQQSNQQLTQVLGLKQNYEHLLVASNQQRLKKVTYETMQQVIEELVETWYSKLDNLVYLRLSLESSDRRVYFQAERGKRREWAGIHQFQEQIVVHETLDSGLTPRFVTLEAFVKEDDCLKKELEQSFFQLLLVNVRDLALRCRHQHQELELRFMESEMELAKRIQSMLVPKEQLTLKSLRARSVYAPFTYVGGDYIDYIRVDERYTCFIVADVSGHGLPASLLAAGIRTAVRAVLQKSISPDEVLERLNQLLFEDLSKTRTYITMLVCMYDAQEHALLLSRAGHPQPLYLTATQRTVLPLAGGIGLGLSPDSTYKLEKVPLKEAGLLLMYTDGLVESGRKELYRCLHTWQHDLTQILDRYGKEKEATMDHVETYIWEKTREGQQTDDMSVLIIQFQSAGEQLFADADVS</sequence>
<evidence type="ECO:0000313" key="5">
    <source>
        <dbReference type="Proteomes" id="UP000198915"/>
    </source>
</evidence>
<protein>
    <submittedName>
        <fullName evidence="4">Serine phosphatase RsbU, regulator of sigma subunit</fullName>
    </submittedName>
</protein>
<dbReference type="PANTHER" id="PTHR43156">
    <property type="entry name" value="STAGE II SPORULATION PROTEIN E-RELATED"/>
    <property type="match status" value="1"/>
</dbReference>
<accession>A0A1I3WTF1</accession>
<reference evidence="5" key="1">
    <citation type="submission" date="2016-10" db="EMBL/GenBank/DDBJ databases">
        <authorList>
            <person name="Varghese N."/>
            <person name="Submissions S."/>
        </authorList>
    </citation>
    <scope>NUCLEOTIDE SEQUENCE [LARGE SCALE GENOMIC DNA]</scope>
    <source>
        <strain evidence="5">OK042</strain>
    </source>
</reference>
<evidence type="ECO:0000259" key="3">
    <source>
        <dbReference type="SMART" id="SM00331"/>
    </source>
</evidence>
<keyword evidence="2" id="KW-1133">Transmembrane helix</keyword>
<feature type="transmembrane region" description="Helical" evidence="2">
    <location>
        <begin position="161"/>
        <end position="178"/>
    </location>
</feature>
<dbReference type="AlphaFoldDB" id="A0A1I3WTF1"/>